<accession>A0A8K0G8R8</accession>
<sequence>IECGEVGGILPANLKVTVLSRDVGGRAVFTCAAGYGLRGPQETSCLPSGEWALPFPTCT</sequence>
<keyword evidence="5" id="KW-1185">Reference proteome</keyword>
<evidence type="ECO:0000313" key="5">
    <source>
        <dbReference type="Proteomes" id="UP000801492"/>
    </source>
</evidence>
<dbReference type="AlphaFoldDB" id="A0A8K0G8R8"/>
<feature type="disulfide bond" evidence="2">
    <location>
        <begin position="31"/>
        <end position="58"/>
    </location>
</feature>
<dbReference type="Gene3D" id="2.10.70.10">
    <property type="entry name" value="Complement Module, domain 1"/>
    <property type="match status" value="1"/>
</dbReference>
<feature type="non-terminal residue" evidence="4">
    <location>
        <position position="59"/>
    </location>
</feature>
<dbReference type="InterPro" id="IPR035976">
    <property type="entry name" value="Sushi/SCR/CCP_sf"/>
</dbReference>
<dbReference type="SUPFAM" id="SSF57535">
    <property type="entry name" value="Complement control module/SCR domain"/>
    <property type="match status" value="1"/>
</dbReference>
<keyword evidence="1 2" id="KW-1015">Disulfide bond</keyword>
<feature type="domain" description="Sushi" evidence="3">
    <location>
        <begin position="1"/>
        <end position="59"/>
    </location>
</feature>
<dbReference type="PROSITE" id="PS50923">
    <property type="entry name" value="SUSHI"/>
    <property type="match status" value="1"/>
</dbReference>
<dbReference type="InterPro" id="IPR000436">
    <property type="entry name" value="Sushi_SCR_CCP_dom"/>
</dbReference>
<dbReference type="CDD" id="cd00033">
    <property type="entry name" value="CCP"/>
    <property type="match status" value="1"/>
</dbReference>
<dbReference type="OrthoDB" id="5804959at2759"/>
<comment type="caution">
    <text evidence="4">The sequence shown here is derived from an EMBL/GenBank/DDBJ whole genome shotgun (WGS) entry which is preliminary data.</text>
</comment>
<comment type="caution">
    <text evidence="2">Lacks conserved residue(s) required for the propagation of feature annotation.</text>
</comment>
<feature type="non-terminal residue" evidence="4">
    <location>
        <position position="1"/>
    </location>
</feature>
<dbReference type="Pfam" id="PF00084">
    <property type="entry name" value="Sushi"/>
    <property type="match status" value="1"/>
</dbReference>
<protein>
    <recommendedName>
        <fullName evidence="3">Sushi domain-containing protein</fullName>
    </recommendedName>
</protein>
<evidence type="ECO:0000256" key="1">
    <source>
        <dbReference type="ARBA" id="ARBA00023157"/>
    </source>
</evidence>
<gene>
    <name evidence="4" type="ORF">ILUMI_16600</name>
</gene>
<evidence type="ECO:0000313" key="4">
    <source>
        <dbReference type="EMBL" id="KAF2889573.1"/>
    </source>
</evidence>
<evidence type="ECO:0000256" key="2">
    <source>
        <dbReference type="PROSITE-ProRule" id="PRU00302"/>
    </source>
</evidence>
<reference evidence="4" key="1">
    <citation type="submission" date="2019-08" db="EMBL/GenBank/DDBJ databases">
        <title>The genome of the North American firefly Photinus pyralis.</title>
        <authorList>
            <consortium name="Photinus pyralis genome working group"/>
            <person name="Fallon T.R."/>
            <person name="Sander Lower S.E."/>
            <person name="Weng J.-K."/>
        </authorList>
    </citation>
    <scope>NUCLEOTIDE SEQUENCE</scope>
    <source>
        <strain evidence="4">TRF0915ILg1</strain>
        <tissue evidence="4">Whole body</tissue>
    </source>
</reference>
<name>A0A8K0G8R8_IGNLU</name>
<dbReference type="EMBL" id="VTPC01065302">
    <property type="protein sequence ID" value="KAF2889573.1"/>
    <property type="molecule type" value="Genomic_DNA"/>
</dbReference>
<proteinExistence type="predicted"/>
<organism evidence="4 5">
    <name type="scientific">Ignelater luminosus</name>
    <name type="common">Cucubano</name>
    <name type="synonym">Pyrophorus luminosus</name>
    <dbReference type="NCBI Taxonomy" id="2038154"/>
    <lineage>
        <taxon>Eukaryota</taxon>
        <taxon>Metazoa</taxon>
        <taxon>Ecdysozoa</taxon>
        <taxon>Arthropoda</taxon>
        <taxon>Hexapoda</taxon>
        <taxon>Insecta</taxon>
        <taxon>Pterygota</taxon>
        <taxon>Neoptera</taxon>
        <taxon>Endopterygota</taxon>
        <taxon>Coleoptera</taxon>
        <taxon>Polyphaga</taxon>
        <taxon>Elateriformia</taxon>
        <taxon>Elateroidea</taxon>
        <taxon>Elateridae</taxon>
        <taxon>Agrypninae</taxon>
        <taxon>Pyrophorini</taxon>
        <taxon>Ignelater</taxon>
    </lineage>
</organism>
<dbReference type="SMART" id="SM00032">
    <property type="entry name" value="CCP"/>
    <property type="match status" value="1"/>
</dbReference>
<keyword evidence="2" id="KW-0768">Sushi</keyword>
<evidence type="ECO:0000259" key="3">
    <source>
        <dbReference type="PROSITE" id="PS50923"/>
    </source>
</evidence>
<dbReference type="Proteomes" id="UP000801492">
    <property type="component" value="Unassembled WGS sequence"/>
</dbReference>